<evidence type="ECO:0000313" key="3">
    <source>
        <dbReference type="Proteomes" id="UP000799118"/>
    </source>
</evidence>
<feature type="domain" description="ArsA/GET3 Anion-transporting ATPase-like" evidence="1">
    <location>
        <begin position="52"/>
        <end position="83"/>
    </location>
</feature>
<dbReference type="EMBL" id="ML769470">
    <property type="protein sequence ID" value="KAE9399410.1"/>
    <property type="molecule type" value="Genomic_DNA"/>
</dbReference>
<gene>
    <name evidence="2" type="ORF">BT96DRAFT_691863</name>
</gene>
<organism evidence="2 3">
    <name type="scientific">Gymnopus androsaceus JB14</name>
    <dbReference type="NCBI Taxonomy" id="1447944"/>
    <lineage>
        <taxon>Eukaryota</taxon>
        <taxon>Fungi</taxon>
        <taxon>Dikarya</taxon>
        <taxon>Basidiomycota</taxon>
        <taxon>Agaricomycotina</taxon>
        <taxon>Agaricomycetes</taxon>
        <taxon>Agaricomycetidae</taxon>
        <taxon>Agaricales</taxon>
        <taxon>Marasmiineae</taxon>
        <taxon>Omphalotaceae</taxon>
        <taxon>Gymnopus</taxon>
    </lineage>
</organism>
<dbReference type="Gene3D" id="3.40.50.300">
    <property type="entry name" value="P-loop containing nucleotide triphosphate hydrolases"/>
    <property type="match status" value="1"/>
</dbReference>
<sequence>MLKMHLAPIAPSSFPHLHLKPIVTMAALIDTSFDGETLEPTLQNILDQITLKWIFCEGKGGVGKTTTICSMAIQLASKSVLLIVRSISTRLRNLSRPSPHTIFMSRSRVDIGKSRARGWRD</sequence>
<dbReference type="InterPro" id="IPR027417">
    <property type="entry name" value="P-loop_NTPase"/>
</dbReference>
<evidence type="ECO:0000313" key="2">
    <source>
        <dbReference type="EMBL" id="KAE9399410.1"/>
    </source>
</evidence>
<dbReference type="InterPro" id="IPR025723">
    <property type="entry name" value="ArsA/GET3_ATPase-like"/>
</dbReference>
<dbReference type="Pfam" id="PF02374">
    <property type="entry name" value="ArsA_ATPase"/>
    <property type="match status" value="1"/>
</dbReference>
<dbReference type="SUPFAM" id="SSF52540">
    <property type="entry name" value="P-loop containing nucleoside triphosphate hydrolases"/>
    <property type="match status" value="1"/>
</dbReference>
<reference evidence="2" key="1">
    <citation type="journal article" date="2019" name="Environ. Microbiol.">
        <title>Fungal ecological strategies reflected in gene transcription - a case study of two litter decomposers.</title>
        <authorList>
            <person name="Barbi F."/>
            <person name="Kohler A."/>
            <person name="Barry K."/>
            <person name="Baskaran P."/>
            <person name="Daum C."/>
            <person name="Fauchery L."/>
            <person name="Ihrmark K."/>
            <person name="Kuo A."/>
            <person name="LaButti K."/>
            <person name="Lipzen A."/>
            <person name="Morin E."/>
            <person name="Grigoriev I.V."/>
            <person name="Henrissat B."/>
            <person name="Lindahl B."/>
            <person name="Martin F."/>
        </authorList>
    </citation>
    <scope>NUCLEOTIDE SEQUENCE</scope>
    <source>
        <strain evidence="2">JB14</strain>
    </source>
</reference>
<proteinExistence type="predicted"/>
<accession>A0A6A4HNU1</accession>
<dbReference type="OrthoDB" id="1770at2759"/>
<evidence type="ECO:0000259" key="1">
    <source>
        <dbReference type="Pfam" id="PF02374"/>
    </source>
</evidence>
<protein>
    <recommendedName>
        <fullName evidence="1">ArsA/GET3 Anion-transporting ATPase-like domain-containing protein</fullName>
    </recommendedName>
</protein>
<dbReference type="AlphaFoldDB" id="A0A6A4HNU1"/>
<dbReference type="Proteomes" id="UP000799118">
    <property type="component" value="Unassembled WGS sequence"/>
</dbReference>
<keyword evidence="3" id="KW-1185">Reference proteome</keyword>
<name>A0A6A4HNU1_9AGAR</name>